<organism evidence="1 2">
    <name type="scientific">Tolumonas osonensis</name>
    <dbReference type="NCBI Taxonomy" id="675874"/>
    <lineage>
        <taxon>Bacteria</taxon>
        <taxon>Pseudomonadati</taxon>
        <taxon>Pseudomonadota</taxon>
        <taxon>Gammaproteobacteria</taxon>
        <taxon>Aeromonadales</taxon>
        <taxon>Aeromonadaceae</taxon>
        <taxon>Tolumonas</taxon>
    </lineage>
</organism>
<name>A0A841GL85_9GAMM</name>
<dbReference type="Proteomes" id="UP000585721">
    <property type="component" value="Unassembled WGS sequence"/>
</dbReference>
<protein>
    <submittedName>
        <fullName evidence="1">Uncharacterized protein</fullName>
    </submittedName>
</protein>
<sequence length="46" mass="5712">MLTRRRIRLRKTPTLHNGVRRLVARIARHRKNLHRHRSFFLISEQL</sequence>
<evidence type="ECO:0000313" key="1">
    <source>
        <dbReference type="EMBL" id="MBB6054263.1"/>
    </source>
</evidence>
<reference evidence="1 2" key="1">
    <citation type="submission" date="2020-08" db="EMBL/GenBank/DDBJ databases">
        <title>Genomic Encyclopedia of Type Strains, Phase IV (KMG-IV): sequencing the most valuable type-strain genomes for metagenomic binning, comparative biology and taxonomic classification.</title>
        <authorList>
            <person name="Goeker M."/>
        </authorList>
    </citation>
    <scope>NUCLEOTIDE SEQUENCE [LARGE SCALE GENOMIC DNA]</scope>
    <source>
        <strain evidence="1 2">DSM 22975</strain>
    </source>
</reference>
<gene>
    <name evidence="1" type="ORF">HNR75_000128</name>
</gene>
<accession>A0A841GL85</accession>
<dbReference type="EMBL" id="JACHGR010000001">
    <property type="protein sequence ID" value="MBB6054263.1"/>
    <property type="molecule type" value="Genomic_DNA"/>
</dbReference>
<proteinExistence type="predicted"/>
<evidence type="ECO:0000313" key="2">
    <source>
        <dbReference type="Proteomes" id="UP000585721"/>
    </source>
</evidence>
<comment type="caution">
    <text evidence="1">The sequence shown here is derived from an EMBL/GenBank/DDBJ whole genome shotgun (WGS) entry which is preliminary data.</text>
</comment>
<dbReference type="AlphaFoldDB" id="A0A841GL85"/>
<keyword evidence="2" id="KW-1185">Reference proteome</keyword>